<keyword evidence="1" id="KW-0175">Coiled coil</keyword>
<evidence type="ECO:0000256" key="2">
    <source>
        <dbReference type="SAM" id="SignalP"/>
    </source>
</evidence>
<accession>A0A0M2SQU0</accession>
<feature type="signal peptide" evidence="2">
    <location>
        <begin position="1"/>
        <end position="17"/>
    </location>
</feature>
<organism evidence="3 4">
    <name type="scientific">Mesobacillus campisalis</name>
    <dbReference type="NCBI Taxonomy" id="1408103"/>
    <lineage>
        <taxon>Bacteria</taxon>
        <taxon>Bacillati</taxon>
        <taxon>Bacillota</taxon>
        <taxon>Bacilli</taxon>
        <taxon>Bacillales</taxon>
        <taxon>Bacillaceae</taxon>
        <taxon>Mesobacillus</taxon>
    </lineage>
</organism>
<proteinExistence type="predicted"/>
<dbReference type="PATRIC" id="fig|1408103.3.peg.4747"/>
<reference evidence="3 4" key="1">
    <citation type="submission" date="2015-04" db="EMBL/GenBank/DDBJ databases">
        <title>Taxonomic description and genome sequence of Bacillus campisalis sp. nov., a novel member of the genus Bacillus isolated from solar saltern.</title>
        <authorList>
            <person name="Mathan Kumar R."/>
            <person name="Kaur G."/>
            <person name="Kumar A."/>
            <person name="Singh N.K."/>
            <person name="Kaur N."/>
            <person name="Kumar N."/>
            <person name="Mayilraj S."/>
        </authorList>
    </citation>
    <scope>NUCLEOTIDE SEQUENCE [LARGE SCALE GENOMIC DNA]</scope>
    <source>
        <strain evidence="3 4">SA2-6</strain>
    </source>
</reference>
<dbReference type="InterPro" id="IPR052928">
    <property type="entry name" value="Desiccation-related_membrane"/>
</dbReference>
<sequence>MKAKSLILGFLAGSAVAGIATLLSAPSSGEETRRKVAANKNAFAAELKELKESLAEIKGSVSTVSKEGKSALNDFIKDVKLALYEWQLSTEQNKTALQKDIKEIEHTIQELEQDIAQK</sequence>
<keyword evidence="4" id="KW-1185">Reference proteome</keyword>
<comment type="caution">
    <text evidence="3">The sequence shown here is derived from an EMBL/GenBank/DDBJ whole genome shotgun (WGS) entry which is preliminary data.</text>
</comment>
<evidence type="ECO:0000313" key="3">
    <source>
        <dbReference type="EMBL" id="KKK36036.1"/>
    </source>
</evidence>
<dbReference type="InterPro" id="IPR024623">
    <property type="entry name" value="YtxH"/>
</dbReference>
<dbReference type="EMBL" id="LAYY01000048">
    <property type="protein sequence ID" value="KKK36036.1"/>
    <property type="molecule type" value="Genomic_DNA"/>
</dbReference>
<dbReference type="RefSeq" id="WP_046525859.1">
    <property type="nucleotide sequence ID" value="NZ_LAYY01000048.1"/>
</dbReference>
<evidence type="ECO:0000313" key="4">
    <source>
        <dbReference type="Proteomes" id="UP000034166"/>
    </source>
</evidence>
<dbReference type="Proteomes" id="UP000034166">
    <property type="component" value="Unassembled WGS sequence"/>
</dbReference>
<dbReference type="PANTHER" id="PTHR35792:SF3">
    <property type="entry name" value="IG HYPOTHETICAL 17707"/>
    <property type="match status" value="1"/>
</dbReference>
<feature type="coiled-coil region" evidence="1">
    <location>
        <begin position="40"/>
        <end position="67"/>
    </location>
</feature>
<dbReference type="PANTHER" id="PTHR35792">
    <property type="entry name" value="GENERAL STRESS PROTEIN"/>
    <property type="match status" value="1"/>
</dbReference>
<evidence type="ECO:0000256" key="1">
    <source>
        <dbReference type="SAM" id="Coils"/>
    </source>
</evidence>
<name>A0A0M2SQU0_9BACI</name>
<gene>
    <name evidence="3" type="ORF">WQ57_21670</name>
</gene>
<feature type="chain" id="PRO_5038389394" description="Gas vesicle protein" evidence="2">
    <location>
        <begin position="18"/>
        <end position="118"/>
    </location>
</feature>
<protein>
    <recommendedName>
        <fullName evidence="5">Gas vesicle protein</fullName>
    </recommendedName>
</protein>
<evidence type="ECO:0008006" key="5">
    <source>
        <dbReference type="Google" id="ProtNLM"/>
    </source>
</evidence>
<dbReference type="AlphaFoldDB" id="A0A0M2SQU0"/>
<keyword evidence="2" id="KW-0732">Signal</keyword>
<dbReference type="Pfam" id="PF12732">
    <property type="entry name" value="YtxH"/>
    <property type="match status" value="1"/>
</dbReference>